<proteinExistence type="predicted"/>
<keyword evidence="2" id="KW-1185">Reference proteome</keyword>
<comment type="caution">
    <text evidence="1">The sequence shown here is derived from an EMBL/GenBank/DDBJ whole genome shotgun (WGS) entry which is preliminary data.</text>
</comment>
<evidence type="ECO:0000313" key="1">
    <source>
        <dbReference type="EMBL" id="KAF0928212.1"/>
    </source>
</evidence>
<gene>
    <name evidence="1" type="ORF">E2562_038300</name>
</gene>
<dbReference type="EMBL" id="SPHZ02000003">
    <property type="protein sequence ID" value="KAF0928212.1"/>
    <property type="molecule type" value="Genomic_DNA"/>
</dbReference>
<name>A0A6G1EUG3_9ORYZ</name>
<evidence type="ECO:0000313" key="2">
    <source>
        <dbReference type="Proteomes" id="UP000479710"/>
    </source>
</evidence>
<organism evidence="1 2">
    <name type="scientific">Oryza meyeriana var. granulata</name>
    <dbReference type="NCBI Taxonomy" id="110450"/>
    <lineage>
        <taxon>Eukaryota</taxon>
        <taxon>Viridiplantae</taxon>
        <taxon>Streptophyta</taxon>
        <taxon>Embryophyta</taxon>
        <taxon>Tracheophyta</taxon>
        <taxon>Spermatophyta</taxon>
        <taxon>Magnoliopsida</taxon>
        <taxon>Liliopsida</taxon>
        <taxon>Poales</taxon>
        <taxon>Poaceae</taxon>
        <taxon>BOP clade</taxon>
        <taxon>Oryzoideae</taxon>
        <taxon>Oryzeae</taxon>
        <taxon>Oryzinae</taxon>
        <taxon>Oryza</taxon>
        <taxon>Oryza meyeriana</taxon>
    </lineage>
</organism>
<dbReference type="Proteomes" id="UP000479710">
    <property type="component" value="Unassembled WGS sequence"/>
</dbReference>
<dbReference type="AlphaFoldDB" id="A0A6G1EUG3"/>
<sequence length="78" mass="8618">MDAMKTTMRMKCSIILHRCTPAGAGNDILVDVVDMSGQFAVSGSLGMYITCAMYKVPVVAWEVAHFKTLVLMYKLVEE</sequence>
<accession>A0A6G1EUG3</accession>
<reference evidence="1 2" key="1">
    <citation type="submission" date="2019-11" db="EMBL/GenBank/DDBJ databases">
        <title>Whole genome sequence of Oryza granulata.</title>
        <authorList>
            <person name="Li W."/>
        </authorList>
    </citation>
    <scope>NUCLEOTIDE SEQUENCE [LARGE SCALE GENOMIC DNA]</scope>
    <source>
        <strain evidence="2">cv. Menghai</strain>
        <tissue evidence="1">Leaf</tissue>
    </source>
</reference>
<protein>
    <submittedName>
        <fullName evidence="1">Uncharacterized protein</fullName>
    </submittedName>
</protein>